<dbReference type="InterPro" id="IPR051460">
    <property type="entry name" value="HdrC_iron-sulfur_subunit"/>
</dbReference>
<feature type="transmembrane region" description="Helical" evidence="7">
    <location>
        <begin position="58"/>
        <end position="79"/>
    </location>
</feature>
<dbReference type="InterPro" id="IPR004017">
    <property type="entry name" value="Cys_rich_dom"/>
</dbReference>
<keyword evidence="4" id="KW-0560">Oxidoreductase</keyword>
<dbReference type="Proteomes" id="UP000002518">
    <property type="component" value="Chromosome"/>
</dbReference>
<evidence type="ECO:0000313" key="10">
    <source>
        <dbReference type="Proteomes" id="UP000002518"/>
    </source>
</evidence>
<feature type="domain" description="4Fe-4S ferredoxin-type" evidence="8">
    <location>
        <begin position="322"/>
        <end position="354"/>
    </location>
</feature>
<keyword evidence="7" id="KW-1133">Transmembrane helix</keyword>
<keyword evidence="5" id="KW-0408">Iron</keyword>
<dbReference type="Pfam" id="PF02754">
    <property type="entry name" value="CCG"/>
    <property type="match status" value="2"/>
</dbReference>
<dbReference type="EnsemblBacteria" id="BAA79010">
    <property type="protein sequence ID" value="BAA79010"/>
    <property type="gene ID" value="APE_0101.1"/>
</dbReference>
<evidence type="ECO:0000256" key="6">
    <source>
        <dbReference type="ARBA" id="ARBA00023014"/>
    </source>
</evidence>
<dbReference type="PROSITE" id="PS51379">
    <property type="entry name" value="4FE4S_FER_2"/>
    <property type="match status" value="2"/>
</dbReference>
<feature type="transmembrane region" description="Helical" evidence="7">
    <location>
        <begin position="131"/>
        <end position="159"/>
    </location>
</feature>
<evidence type="ECO:0000256" key="7">
    <source>
        <dbReference type="SAM" id="Phobius"/>
    </source>
</evidence>
<dbReference type="AlphaFoldDB" id="Q9YG01"/>
<accession>Q9YG01</accession>
<dbReference type="SUPFAM" id="SSF103501">
    <property type="entry name" value="Respiratory nitrate reductase 1 gamma chain"/>
    <property type="match status" value="1"/>
</dbReference>
<keyword evidence="7" id="KW-0812">Transmembrane</keyword>
<dbReference type="GO" id="GO:0051539">
    <property type="term" value="F:4 iron, 4 sulfur cluster binding"/>
    <property type="evidence" value="ECO:0007669"/>
    <property type="project" value="UniProtKB-KW"/>
</dbReference>
<dbReference type="PROSITE" id="PS00198">
    <property type="entry name" value="4FE4S_FER_1"/>
    <property type="match status" value="1"/>
</dbReference>
<evidence type="ECO:0000256" key="1">
    <source>
        <dbReference type="ARBA" id="ARBA00007097"/>
    </source>
</evidence>
<comment type="similarity">
    <text evidence="1">Belongs to the HdrC family.</text>
</comment>
<keyword evidence="10" id="KW-1185">Reference proteome</keyword>
<protein>
    <submittedName>
        <fullName evidence="9">Iron-sulfur protein</fullName>
    </submittedName>
</protein>
<proteinExistence type="inferred from homology"/>
<evidence type="ECO:0000256" key="2">
    <source>
        <dbReference type="ARBA" id="ARBA00022485"/>
    </source>
</evidence>
<dbReference type="Gene3D" id="1.20.950.20">
    <property type="entry name" value="Transmembrane di-heme cytochromes, Chain C"/>
    <property type="match status" value="1"/>
</dbReference>
<keyword evidence="6" id="KW-0411">Iron-sulfur</keyword>
<sequence>MSSAVLLYSLVEFYRRVFRGYAPLEAAENTGGLRATVDRLVWYGLLQYKVLRHRFPGIMHASIFYGILVLFIATIIRALDYYIGGWLLQPPFFYVYKLANNMAGILVIVGVTMAAYRRWRGLTPGLPRDPGYYLVLALLAAIVVTGFVVEGMVVALYRYGEGFESPLYDPVGYLVYLALEGVDRDILVEAYRGLWLLHLAMAQLGIALIPFTNLWHIPAVLANIAFARPGPAVASLRTYEDLDERIEQDKPIGVVKLSDTTWKQRLDFEACTSCMRCTNSCPAAESGKVLDPRGVVYGLRLKLREGDWESEVLDPENPGDGSKAGVNPEAIWSCLTCGACVNECPVLIHHVDIILDVRRGMMSTGSEHVPEQVLNVLQNLQYNGNPLGQSPLDKEEWFQELGEKLGDEVIAREGEEYEVLYWAGCVTGYDPRIRPVGESILRLLRKAGVKAAIMPYTGCTGEPALRMGEEALFVELMIQFLEELSKYKFKKLVVNCPHCLTTIKHDYRRYKRYLEKREDAKHLTEVLDRLEVEHHSVTLARLVREGKLKAAADDGKPVTYHDPCYLGRWNGVYSEPREVLRRGAGLRIREMPRNMEKSFCCGGGGGQLFYEVKRGRRVSRIRAEEASQTLGGEGVVAVACPFCNTMFRAEAEEFGFEVKDIAEILDKEGSGG</sequence>
<dbReference type="GO" id="GO:0046872">
    <property type="term" value="F:metal ion binding"/>
    <property type="evidence" value="ECO:0007669"/>
    <property type="project" value="UniProtKB-KW"/>
</dbReference>
<keyword evidence="3" id="KW-0479">Metal-binding</keyword>
<dbReference type="InterPro" id="IPR036197">
    <property type="entry name" value="NarG-like_sf"/>
</dbReference>
<feature type="transmembrane region" description="Helical" evidence="7">
    <location>
        <begin position="194"/>
        <end position="215"/>
    </location>
</feature>
<evidence type="ECO:0000256" key="3">
    <source>
        <dbReference type="ARBA" id="ARBA00022723"/>
    </source>
</evidence>
<dbReference type="InterPro" id="IPR009051">
    <property type="entry name" value="Helical_ferredxn"/>
</dbReference>
<keyword evidence="7" id="KW-0472">Membrane</keyword>
<dbReference type="Pfam" id="PF13183">
    <property type="entry name" value="Fer4_8"/>
    <property type="match status" value="1"/>
</dbReference>
<evidence type="ECO:0000259" key="8">
    <source>
        <dbReference type="PROSITE" id="PS51379"/>
    </source>
</evidence>
<keyword evidence="2" id="KW-0004">4Fe-4S</keyword>
<evidence type="ECO:0000313" key="9">
    <source>
        <dbReference type="EMBL" id="BAA79010.2"/>
    </source>
</evidence>
<dbReference type="InterPro" id="IPR017896">
    <property type="entry name" value="4Fe4S_Fe-S-bd"/>
</dbReference>
<dbReference type="GO" id="GO:0016491">
    <property type="term" value="F:oxidoreductase activity"/>
    <property type="evidence" value="ECO:0007669"/>
    <property type="project" value="UniProtKB-KW"/>
</dbReference>
<dbReference type="PANTHER" id="PTHR43255">
    <property type="entry name" value="IRON-SULFUR-BINDING OXIDOREDUCTASE FADF-RELATED-RELATED"/>
    <property type="match status" value="1"/>
</dbReference>
<evidence type="ECO:0000256" key="5">
    <source>
        <dbReference type="ARBA" id="ARBA00023004"/>
    </source>
</evidence>
<dbReference type="Gene3D" id="1.10.1060.10">
    <property type="entry name" value="Alpha-helical ferredoxin"/>
    <property type="match status" value="1"/>
</dbReference>
<feature type="domain" description="4Fe-4S ferredoxin-type" evidence="8">
    <location>
        <begin position="262"/>
        <end position="292"/>
    </location>
</feature>
<dbReference type="PANTHER" id="PTHR43255:SF1">
    <property type="entry name" value="IRON-SULFUR-BINDING OXIDOREDUCTASE FADF-RELATED"/>
    <property type="match status" value="1"/>
</dbReference>
<dbReference type="InterPro" id="IPR017900">
    <property type="entry name" value="4Fe4S_Fe_S_CS"/>
</dbReference>
<organism evidence="9 10">
    <name type="scientific">Aeropyrum pernix (strain ATCC 700893 / DSM 11879 / JCM 9820 / NBRC 100138 / K1)</name>
    <dbReference type="NCBI Taxonomy" id="272557"/>
    <lineage>
        <taxon>Archaea</taxon>
        <taxon>Thermoproteota</taxon>
        <taxon>Thermoprotei</taxon>
        <taxon>Desulfurococcales</taxon>
        <taxon>Desulfurococcaceae</taxon>
        <taxon>Aeropyrum</taxon>
    </lineage>
</organism>
<dbReference type="KEGG" id="ape:APE_0101.1"/>
<feature type="transmembrane region" description="Helical" evidence="7">
    <location>
        <begin position="99"/>
        <end position="119"/>
    </location>
</feature>
<evidence type="ECO:0000256" key="4">
    <source>
        <dbReference type="ARBA" id="ARBA00023002"/>
    </source>
</evidence>
<gene>
    <name evidence="9" type="ordered locus">APE_0101.1</name>
</gene>
<dbReference type="STRING" id="272557.APE_0101.1"/>
<dbReference type="SUPFAM" id="SSF46548">
    <property type="entry name" value="alpha-helical ferredoxin"/>
    <property type="match status" value="1"/>
</dbReference>
<reference evidence="9 10" key="1">
    <citation type="journal article" date="1999" name="DNA Res.">
        <title>Complete genome sequence of an aerobic hyper-thermophilic crenarchaeon, Aeropyrum pernix K1.</title>
        <authorList>
            <person name="Kawarabayasi Y."/>
            <person name="Hino Y."/>
            <person name="Horikawa H."/>
            <person name="Yamazaki S."/>
            <person name="Haikawa Y."/>
            <person name="Jin-no K."/>
            <person name="Takahashi M."/>
            <person name="Sekine M."/>
            <person name="Baba S."/>
            <person name="Ankai A."/>
            <person name="Kosugi H."/>
            <person name="Hosoyama A."/>
            <person name="Fukui S."/>
            <person name="Nagai Y."/>
            <person name="Nishijima K."/>
            <person name="Nakazawa H."/>
            <person name="Takamiya M."/>
            <person name="Masuda S."/>
            <person name="Funahashi T."/>
            <person name="Tanaka T."/>
            <person name="Kudoh Y."/>
            <person name="Yamazaki J."/>
            <person name="Kushida N."/>
            <person name="Oguchi A."/>
            <person name="Aoki K."/>
            <person name="Kubota K."/>
            <person name="Nakamura Y."/>
            <person name="Nomura N."/>
            <person name="Sako Y."/>
            <person name="Kikuchi H."/>
        </authorList>
    </citation>
    <scope>NUCLEOTIDE SEQUENCE [LARGE SCALE GENOMIC DNA]</scope>
    <source>
        <strain evidence="10">ATCC 700893 / DSM 11879 / JCM 9820 / NBRC 100138 / K1</strain>
    </source>
</reference>
<dbReference type="eggNOG" id="arCOG00332">
    <property type="taxonomic scope" value="Archaea"/>
</dbReference>
<name>Q9YG01_AERPE</name>
<dbReference type="EMBL" id="BA000002">
    <property type="protein sequence ID" value="BAA79010.2"/>
    <property type="molecule type" value="Genomic_DNA"/>
</dbReference>
<dbReference type="PIR" id="H72763">
    <property type="entry name" value="H72763"/>
</dbReference>
<dbReference type="GO" id="GO:0005886">
    <property type="term" value="C:plasma membrane"/>
    <property type="evidence" value="ECO:0007669"/>
    <property type="project" value="TreeGrafter"/>
</dbReference>